<name>A0A9D4S133_DREPO</name>
<dbReference type="Proteomes" id="UP000828390">
    <property type="component" value="Unassembled WGS sequence"/>
</dbReference>
<comment type="caution">
    <text evidence="1">The sequence shown here is derived from an EMBL/GenBank/DDBJ whole genome shotgun (WGS) entry which is preliminary data.</text>
</comment>
<dbReference type="AlphaFoldDB" id="A0A9D4S133"/>
<proteinExistence type="predicted"/>
<reference evidence="1" key="1">
    <citation type="journal article" date="2019" name="bioRxiv">
        <title>The Genome of the Zebra Mussel, Dreissena polymorpha: A Resource for Invasive Species Research.</title>
        <authorList>
            <person name="McCartney M.A."/>
            <person name="Auch B."/>
            <person name="Kono T."/>
            <person name="Mallez S."/>
            <person name="Zhang Y."/>
            <person name="Obille A."/>
            <person name="Becker A."/>
            <person name="Abrahante J.E."/>
            <person name="Garbe J."/>
            <person name="Badalamenti J.P."/>
            <person name="Herman A."/>
            <person name="Mangelson H."/>
            <person name="Liachko I."/>
            <person name="Sullivan S."/>
            <person name="Sone E.D."/>
            <person name="Koren S."/>
            <person name="Silverstein K.A.T."/>
            <person name="Beckman K.B."/>
            <person name="Gohl D.M."/>
        </authorList>
    </citation>
    <scope>NUCLEOTIDE SEQUENCE</scope>
    <source>
        <strain evidence="1">Duluth1</strain>
        <tissue evidence="1">Whole animal</tissue>
    </source>
</reference>
<keyword evidence="2" id="KW-1185">Reference proteome</keyword>
<accession>A0A9D4S133</accession>
<reference evidence="1" key="2">
    <citation type="submission" date="2020-11" db="EMBL/GenBank/DDBJ databases">
        <authorList>
            <person name="McCartney M.A."/>
            <person name="Auch B."/>
            <person name="Kono T."/>
            <person name="Mallez S."/>
            <person name="Becker A."/>
            <person name="Gohl D.M."/>
            <person name="Silverstein K.A.T."/>
            <person name="Koren S."/>
            <person name="Bechman K.B."/>
            <person name="Herman A."/>
            <person name="Abrahante J.E."/>
            <person name="Garbe J."/>
        </authorList>
    </citation>
    <scope>NUCLEOTIDE SEQUENCE</scope>
    <source>
        <strain evidence="1">Duluth1</strain>
        <tissue evidence="1">Whole animal</tissue>
    </source>
</reference>
<gene>
    <name evidence="1" type="ORF">DPMN_012607</name>
</gene>
<evidence type="ECO:0000313" key="2">
    <source>
        <dbReference type="Proteomes" id="UP000828390"/>
    </source>
</evidence>
<dbReference type="EMBL" id="JAIWYP010000001">
    <property type="protein sequence ID" value="KAH3888569.1"/>
    <property type="molecule type" value="Genomic_DNA"/>
</dbReference>
<evidence type="ECO:0000313" key="1">
    <source>
        <dbReference type="EMBL" id="KAH3888569.1"/>
    </source>
</evidence>
<organism evidence="1 2">
    <name type="scientific">Dreissena polymorpha</name>
    <name type="common">Zebra mussel</name>
    <name type="synonym">Mytilus polymorpha</name>
    <dbReference type="NCBI Taxonomy" id="45954"/>
    <lineage>
        <taxon>Eukaryota</taxon>
        <taxon>Metazoa</taxon>
        <taxon>Spiralia</taxon>
        <taxon>Lophotrochozoa</taxon>
        <taxon>Mollusca</taxon>
        <taxon>Bivalvia</taxon>
        <taxon>Autobranchia</taxon>
        <taxon>Heteroconchia</taxon>
        <taxon>Euheterodonta</taxon>
        <taxon>Imparidentia</taxon>
        <taxon>Neoheterodontei</taxon>
        <taxon>Myida</taxon>
        <taxon>Dreissenoidea</taxon>
        <taxon>Dreissenidae</taxon>
        <taxon>Dreissena</taxon>
    </lineage>
</organism>
<sequence>MLFTVVRSLPTVSAFCHRYTSLRSTITIICRRLTWSTTYGPTNIRIVDDPQPAAYMVHCLRAGHCQVRNADEHQPAAYMGHCLPAGHFPVRNDHQSTANRTTAGWQDTTWRRMTAVNNRQLTLAISYQMTATRGRTVTVISP</sequence>
<protein>
    <submittedName>
        <fullName evidence="1">Uncharacterized protein</fullName>
    </submittedName>
</protein>